<evidence type="ECO:0000256" key="3">
    <source>
        <dbReference type="ARBA" id="ARBA00023295"/>
    </source>
</evidence>
<protein>
    <recommendedName>
        <fullName evidence="9">Klotho</fullName>
    </recommendedName>
</protein>
<evidence type="ECO:0000256" key="2">
    <source>
        <dbReference type="ARBA" id="ARBA00022801"/>
    </source>
</evidence>
<evidence type="ECO:0000256" key="6">
    <source>
        <dbReference type="SAM" id="SignalP"/>
    </source>
</evidence>
<dbReference type="Pfam" id="PF00232">
    <property type="entry name" value="Glyco_hydro_1"/>
    <property type="match status" value="3"/>
</dbReference>
<organism evidence="7 8">
    <name type="scientific">Muntiacus muntjak</name>
    <name type="common">Barking deer</name>
    <name type="synonym">Indian muntjac</name>
    <dbReference type="NCBI Taxonomy" id="9888"/>
    <lineage>
        <taxon>Eukaryota</taxon>
        <taxon>Metazoa</taxon>
        <taxon>Chordata</taxon>
        <taxon>Craniata</taxon>
        <taxon>Vertebrata</taxon>
        <taxon>Euteleostomi</taxon>
        <taxon>Mammalia</taxon>
        <taxon>Eutheria</taxon>
        <taxon>Laurasiatheria</taxon>
        <taxon>Artiodactyla</taxon>
        <taxon>Ruminantia</taxon>
        <taxon>Pecora</taxon>
        <taxon>Cervidae</taxon>
        <taxon>Muntiacinae</taxon>
        <taxon>Muntiacus</taxon>
    </lineage>
</organism>
<dbReference type="PANTHER" id="PTHR10353:SF36">
    <property type="entry name" value="LP05116P"/>
    <property type="match status" value="1"/>
</dbReference>
<evidence type="ECO:0000256" key="1">
    <source>
        <dbReference type="ARBA" id="ARBA00010838"/>
    </source>
</evidence>
<dbReference type="GO" id="GO:0005104">
    <property type="term" value="F:fibroblast growth factor receptor binding"/>
    <property type="evidence" value="ECO:0007669"/>
    <property type="project" value="TreeGrafter"/>
</dbReference>
<evidence type="ECO:0008006" key="9">
    <source>
        <dbReference type="Google" id="ProtNLM"/>
    </source>
</evidence>
<gene>
    <name evidence="7" type="ORF">FD754_019269</name>
</gene>
<evidence type="ECO:0000256" key="4">
    <source>
        <dbReference type="SAM" id="MobiDB-lite"/>
    </source>
</evidence>
<feature type="region of interest" description="Disordered" evidence="4">
    <location>
        <begin position="94"/>
        <end position="131"/>
    </location>
</feature>
<dbReference type="PANTHER" id="PTHR10353">
    <property type="entry name" value="GLYCOSYL HYDROLASE"/>
    <property type="match status" value="1"/>
</dbReference>
<keyword evidence="8" id="KW-1185">Reference proteome</keyword>
<dbReference type="InterPro" id="IPR033132">
    <property type="entry name" value="GH_1_N_CS"/>
</dbReference>
<comment type="caution">
    <text evidence="7">The sequence shown here is derived from an EMBL/GenBank/DDBJ whole genome shotgun (WGS) entry which is preliminary data.</text>
</comment>
<dbReference type="GO" id="GO:0004553">
    <property type="term" value="F:hydrolase activity, hydrolyzing O-glycosyl compounds"/>
    <property type="evidence" value="ECO:0007669"/>
    <property type="project" value="InterPro"/>
</dbReference>
<dbReference type="GO" id="GO:0008543">
    <property type="term" value="P:fibroblast growth factor receptor signaling pathway"/>
    <property type="evidence" value="ECO:0007669"/>
    <property type="project" value="TreeGrafter"/>
</dbReference>
<feature type="chain" id="PRO_5024456698" description="Klotho" evidence="6">
    <location>
        <begin position="36"/>
        <end position="845"/>
    </location>
</feature>
<keyword evidence="6" id="KW-0732">Signal</keyword>
<dbReference type="FunFam" id="3.20.20.80:FF:000042">
    <property type="entry name" value="Klotho"/>
    <property type="match status" value="1"/>
</dbReference>
<sequence length="845" mass="96127">MPARAPPRRLRALPPPPPPLWLLLLLALGGRPLSAEPGDGAQTWARFARPPTPEAAGLLHDTFPDGFLWAVGSAAYQTEGGWQQHGKGASIWDTFTHRPPAPPGDPSAAGWPSGAPSPPPPATGDVASDGYNNVFRDTEGLRELGVTHYRFSISWARVLPNGSASAPNREGLRYYRRLLERLRELGVQPVVTLYHWDLPQRLQDAYGGWANRALADHFRDYAELCFRHFGGQVKYWITIDNPYVVAWHGYATGRLAPGVRGSPRLGYLVAHNLLLVTIRLDGVDVIGYTAWSLMDGFEWHRGYSIRRGLFYVDFLSQDKKLLPKSSALFYQKLIENNGFPPLPENQPLEGTFPCDFAWGVVDNCIQVDTTLSQFTDPNVYLWDVHHSKRLIKVDGAVTKTRKSYCVDFAAIRPQIALLQEMHVTHFHFSLDWALILPLGNRSQVNLTVLRFYRCVASELVRANITPVVALWRPAAPHQGLPAPLARHGAWENPHTALAFAEYASLCFQDLGRHVKFWITMHEPSTRNMSYSAGHNLLKAHALAWRTYDERFRRSQKGKISIALQADWIEPACPFSPEDREVAERVLEFDIGWLAEPIFGSGDYPRVMRDWLNQRNNFLLPYFTDEEKKLVRGSFDFLALSHYTTILVDWEKEDPIKYNDYLAVQEMTDITWLNSPGQVAVVPWGLRKVLNWLKAKYGDLPMYIISNGIDDDPHAAQDSLRVYYMQNYVNEALKAYILDGINLCGYFAYSFNDRTAPKFGLYRYAANQFEPKPSMKYYRKIIDNNGFPGPETLGRFCPEEFTLCTECSFFHTRKSLLAFIAFLLFAFVISLSLIFYYSKKGRRGYK</sequence>
<comment type="similarity">
    <text evidence="1">Belongs to the glycosyl hydrolase 1 family.</text>
</comment>
<evidence type="ECO:0000256" key="5">
    <source>
        <dbReference type="SAM" id="Phobius"/>
    </source>
</evidence>
<name>A0A5N3UZM8_MUNMU</name>
<keyword evidence="5" id="KW-1133">Transmembrane helix</keyword>
<dbReference type="PROSITE" id="PS00653">
    <property type="entry name" value="GLYCOSYL_HYDROL_F1_2"/>
    <property type="match status" value="1"/>
</dbReference>
<evidence type="ECO:0000313" key="8">
    <source>
        <dbReference type="Proteomes" id="UP000326458"/>
    </source>
</evidence>
<dbReference type="GO" id="GO:0005975">
    <property type="term" value="P:carbohydrate metabolic process"/>
    <property type="evidence" value="ECO:0007669"/>
    <property type="project" value="InterPro"/>
</dbReference>
<proteinExistence type="inferred from homology"/>
<dbReference type="Gene3D" id="3.20.20.80">
    <property type="entry name" value="Glycosidases"/>
    <property type="match status" value="3"/>
</dbReference>
<keyword evidence="3" id="KW-0326">Glycosidase</keyword>
<keyword evidence="5" id="KW-0472">Membrane</keyword>
<dbReference type="InterPro" id="IPR001360">
    <property type="entry name" value="Glyco_hydro_1"/>
</dbReference>
<accession>A0A5N3UZM8</accession>
<keyword evidence="5" id="KW-0812">Transmembrane</keyword>
<reference evidence="7 8" key="1">
    <citation type="submission" date="2019-06" db="EMBL/GenBank/DDBJ databases">
        <title>Discovery of a novel chromosome fission-fusion reversal in muntjac.</title>
        <authorList>
            <person name="Mudd A.B."/>
            <person name="Bredeson J.V."/>
            <person name="Baum R."/>
            <person name="Hockemeyer D."/>
            <person name="Rokhsar D.S."/>
        </authorList>
    </citation>
    <scope>NUCLEOTIDE SEQUENCE [LARGE SCALE GENOMIC DNA]</scope>
    <source>
        <strain evidence="7">UTSW_UCB_Mm</strain>
        <tissue evidence="7">Fibroblast cell line</tissue>
    </source>
</reference>
<dbReference type="Proteomes" id="UP000326458">
    <property type="component" value="Unassembled WGS sequence"/>
</dbReference>
<keyword evidence="2" id="KW-0378">Hydrolase</keyword>
<dbReference type="PRINTS" id="PR00131">
    <property type="entry name" value="GLHYDRLASE1"/>
</dbReference>
<evidence type="ECO:0000313" key="7">
    <source>
        <dbReference type="EMBL" id="KAB0342343.1"/>
    </source>
</evidence>
<dbReference type="AlphaFoldDB" id="A0A5N3UZM8"/>
<feature type="transmembrane region" description="Helical" evidence="5">
    <location>
        <begin position="815"/>
        <end position="836"/>
    </location>
</feature>
<dbReference type="EMBL" id="VCEA01000003">
    <property type="protein sequence ID" value="KAB0342343.1"/>
    <property type="molecule type" value="Genomic_DNA"/>
</dbReference>
<feature type="signal peptide" evidence="6">
    <location>
        <begin position="1"/>
        <end position="35"/>
    </location>
</feature>
<dbReference type="GO" id="GO:0017134">
    <property type="term" value="F:fibroblast growth factor binding"/>
    <property type="evidence" value="ECO:0007669"/>
    <property type="project" value="TreeGrafter"/>
</dbReference>
<dbReference type="SUPFAM" id="SSF51445">
    <property type="entry name" value="(Trans)glycosidases"/>
    <property type="match status" value="2"/>
</dbReference>
<dbReference type="InterPro" id="IPR017853">
    <property type="entry name" value="GH"/>
</dbReference>